<keyword evidence="3 5" id="KW-0808">Transferase</keyword>
<dbReference type="InterPro" id="IPR022642">
    <property type="entry name" value="CheR_C"/>
</dbReference>
<gene>
    <name evidence="8" type="ORF">HJ536_13195</name>
</gene>
<dbReference type="InterPro" id="IPR026024">
    <property type="entry name" value="Chemotaxis_MeTrfase_CheR"/>
</dbReference>
<sequence>MMNALTTEFDYARPVNASRTLLSAFRTRLSDFAGIEVKSNRDAMVCHRLASRVAATGLQSLDQYLKLILSEPLWAAEFRNAVEMMTTNTTFFFREAAHFDFLANTIVPELAQEAGLNDFRLKLWSAAASEGAEAYTAAMVLSELQARFPRMEYSIIGTDLSEAMVHKARLAIYRKTRTNEIPTALRRKYLLQGLDPEVADQVRFSPEIRRHVRFAQMNLMDRHYPIVGGVDVAFLRNVLIYFSPEDQSAVIDRVVSRVRSGGYLIVGMSESMTVNHPDLVQVEPSIFRKL</sequence>
<evidence type="ECO:0000256" key="4">
    <source>
        <dbReference type="ARBA" id="ARBA00022691"/>
    </source>
</evidence>
<comment type="function">
    <text evidence="5">Methylation of the membrane-bound methyl-accepting chemotaxis proteins (MCP) to form gamma-glutamyl methyl ester residues in MCP.</text>
</comment>
<dbReference type="InterPro" id="IPR050903">
    <property type="entry name" value="Bact_Chemotaxis_MeTrfase"/>
</dbReference>
<dbReference type="Pfam" id="PF03705">
    <property type="entry name" value="CheR_N"/>
    <property type="match status" value="1"/>
</dbReference>
<dbReference type="GO" id="GO:0008983">
    <property type="term" value="F:protein-glutamate O-methyltransferase activity"/>
    <property type="evidence" value="ECO:0007669"/>
    <property type="project" value="UniProtKB-EC"/>
</dbReference>
<feature type="binding site" evidence="6">
    <location>
        <position position="94"/>
    </location>
    <ligand>
        <name>S-adenosyl-L-methionine</name>
        <dbReference type="ChEBI" id="CHEBI:59789"/>
    </ligand>
</feature>
<feature type="binding site" evidence="6">
    <location>
        <position position="88"/>
    </location>
    <ligand>
        <name>S-adenosyl-L-methionine</name>
        <dbReference type="ChEBI" id="CHEBI:59789"/>
    </ligand>
</feature>
<evidence type="ECO:0000256" key="1">
    <source>
        <dbReference type="ARBA" id="ARBA00001541"/>
    </source>
</evidence>
<dbReference type="InterPro" id="IPR036804">
    <property type="entry name" value="CheR_N_sf"/>
</dbReference>
<comment type="catalytic activity">
    <reaction evidence="1 5">
        <text>L-glutamyl-[protein] + S-adenosyl-L-methionine = [protein]-L-glutamate 5-O-methyl ester + S-adenosyl-L-homocysteine</text>
        <dbReference type="Rhea" id="RHEA:24452"/>
        <dbReference type="Rhea" id="RHEA-COMP:10208"/>
        <dbReference type="Rhea" id="RHEA-COMP:10311"/>
        <dbReference type="ChEBI" id="CHEBI:29973"/>
        <dbReference type="ChEBI" id="CHEBI:57856"/>
        <dbReference type="ChEBI" id="CHEBI:59789"/>
        <dbReference type="ChEBI" id="CHEBI:82795"/>
        <dbReference type="EC" id="2.1.1.80"/>
    </reaction>
</comment>
<dbReference type="SMART" id="SM00138">
    <property type="entry name" value="MeTrc"/>
    <property type="match status" value="1"/>
</dbReference>
<feature type="binding site" evidence="6">
    <location>
        <position position="90"/>
    </location>
    <ligand>
        <name>S-adenosyl-L-methionine</name>
        <dbReference type="ChEBI" id="CHEBI:59789"/>
    </ligand>
</feature>
<dbReference type="Gene3D" id="3.40.50.150">
    <property type="entry name" value="Vaccinia Virus protein VP39"/>
    <property type="match status" value="1"/>
</dbReference>
<evidence type="ECO:0000256" key="3">
    <source>
        <dbReference type="ARBA" id="ARBA00022679"/>
    </source>
</evidence>
<evidence type="ECO:0000313" key="8">
    <source>
        <dbReference type="EMBL" id="NVO24316.1"/>
    </source>
</evidence>
<organism evidence="8 9">
    <name type="scientific">Donghicola mangrovi</name>
    <dbReference type="NCBI Taxonomy" id="2729614"/>
    <lineage>
        <taxon>Bacteria</taxon>
        <taxon>Pseudomonadati</taxon>
        <taxon>Pseudomonadota</taxon>
        <taxon>Alphaproteobacteria</taxon>
        <taxon>Rhodobacterales</taxon>
        <taxon>Roseobacteraceae</taxon>
        <taxon>Donghicola</taxon>
    </lineage>
</organism>
<dbReference type="SUPFAM" id="SSF53335">
    <property type="entry name" value="S-adenosyl-L-methionine-dependent methyltransferases"/>
    <property type="match status" value="1"/>
</dbReference>
<feature type="binding site" evidence="6">
    <location>
        <begin position="236"/>
        <end position="237"/>
    </location>
    <ligand>
        <name>S-adenosyl-L-methionine</name>
        <dbReference type="ChEBI" id="CHEBI:59789"/>
    </ligand>
</feature>
<dbReference type="Proteomes" id="UP000592216">
    <property type="component" value="Unassembled WGS sequence"/>
</dbReference>
<dbReference type="SUPFAM" id="SSF47757">
    <property type="entry name" value="Chemotaxis receptor methyltransferase CheR, N-terminal domain"/>
    <property type="match status" value="1"/>
</dbReference>
<evidence type="ECO:0000256" key="6">
    <source>
        <dbReference type="PIRSR" id="PIRSR000410-1"/>
    </source>
</evidence>
<dbReference type="PANTHER" id="PTHR24422:SF26">
    <property type="entry name" value="CHEMOTAXIS PROTEIN METHYLTRANSFERASE"/>
    <property type="match status" value="1"/>
</dbReference>
<feature type="domain" description="CheR-type methyltransferase" evidence="7">
    <location>
        <begin position="10"/>
        <end position="290"/>
    </location>
</feature>
<dbReference type="PROSITE" id="PS50123">
    <property type="entry name" value="CHER"/>
    <property type="match status" value="1"/>
</dbReference>
<dbReference type="InterPro" id="IPR000780">
    <property type="entry name" value="CheR_MeTrfase"/>
</dbReference>
<dbReference type="EC" id="2.1.1.80" evidence="5"/>
<name>A0A850Q5C4_9RHOB</name>
<dbReference type="PIRSF" id="PIRSF000410">
    <property type="entry name" value="CheR"/>
    <property type="match status" value="1"/>
</dbReference>
<keyword evidence="4 5" id="KW-0949">S-adenosyl-L-methionine</keyword>
<comment type="caution">
    <text evidence="8">The sequence shown here is derived from an EMBL/GenBank/DDBJ whole genome shotgun (WGS) entry which is preliminary data.</text>
</comment>
<feature type="binding site" evidence="6">
    <location>
        <begin position="218"/>
        <end position="219"/>
    </location>
    <ligand>
        <name>S-adenosyl-L-methionine</name>
        <dbReference type="ChEBI" id="CHEBI:59789"/>
    </ligand>
</feature>
<reference evidence="8 9" key="1">
    <citation type="submission" date="2020-04" db="EMBL/GenBank/DDBJ databases">
        <title>Donghicola sp., a member of the Rhodobacteraceae family isolated from mangrove forest in Thailand.</title>
        <authorList>
            <person name="Charoenyingcharoen P."/>
            <person name="Yukphan P."/>
        </authorList>
    </citation>
    <scope>NUCLEOTIDE SEQUENCE [LARGE SCALE GENOMIC DNA]</scope>
    <source>
        <strain evidence="8 9">B5-SW-15</strain>
    </source>
</reference>
<feature type="binding site" evidence="6">
    <location>
        <position position="159"/>
    </location>
    <ligand>
        <name>S-adenosyl-L-methionine</name>
        <dbReference type="ChEBI" id="CHEBI:59789"/>
    </ligand>
</feature>
<evidence type="ECO:0000256" key="5">
    <source>
        <dbReference type="PIRNR" id="PIRNR000410"/>
    </source>
</evidence>
<dbReference type="PRINTS" id="PR00996">
    <property type="entry name" value="CHERMTFRASE"/>
</dbReference>
<evidence type="ECO:0000259" key="7">
    <source>
        <dbReference type="PROSITE" id="PS50123"/>
    </source>
</evidence>
<feature type="binding site" evidence="6">
    <location>
        <position position="133"/>
    </location>
    <ligand>
        <name>S-adenosyl-L-methionine</name>
        <dbReference type="ChEBI" id="CHEBI:59789"/>
    </ligand>
</feature>
<keyword evidence="2 5" id="KW-0489">Methyltransferase</keyword>
<proteinExistence type="predicted"/>
<evidence type="ECO:0000313" key="9">
    <source>
        <dbReference type="Proteomes" id="UP000592216"/>
    </source>
</evidence>
<dbReference type="InterPro" id="IPR022641">
    <property type="entry name" value="CheR_N"/>
</dbReference>
<dbReference type="InterPro" id="IPR029063">
    <property type="entry name" value="SAM-dependent_MTases_sf"/>
</dbReference>
<dbReference type="GO" id="GO:0032259">
    <property type="term" value="P:methylation"/>
    <property type="evidence" value="ECO:0007669"/>
    <property type="project" value="UniProtKB-KW"/>
</dbReference>
<dbReference type="Pfam" id="PF01739">
    <property type="entry name" value="CheR"/>
    <property type="match status" value="1"/>
</dbReference>
<dbReference type="PANTHER" id="PTHR24422">
    <property type="entry name" value="CHEMOTAXIS PROTEIN METHYLTRANSFERASE"/>
    <property type="match status" value="1"/>
</dbReference>
<dbReference type="AlphaFoldDB" id="A0A850Q5C4"/>
<evidence type="ECO:0000256" key="2">
    <source>
        <dbReference type="ARBA" id="ARBA00022603"/>
    </source>
</evidence>
<dbReference type="Gene3D" id="1.10.155.10">
    <property type="entry name" value="Chemotaxis receptor methyltransferase CheR, N-terminal domain"/>
    <property type="match status" value="1"/>
</dbReference>
<dbReference type="RefSeq" id="WP_177158058.1">
    <property type="nucleotide sequence ID" value="NZ_JABCJE010000006.1"/>
</dbReference>
<dbReference type="CDD" id="cd02440">
    <property type="entry name" value="AdoMet_MTases"/>
    <property type="match status" value="1"/>
</dbReference>
<dbReference type="EMBL" id="JABCJE010000006">
    <property type="protein sequence ID" value="NVO24316.1"/>
    <property type="molecule type" value="Genomic_DNA"/>
</dbReference>
<accession>A0A850Q5C4</accession>
<protein>
    <recommendedName>
        <fullName evidence="5">Chemotaxis protein methyltransferase</fullName>
        <ecNumber evidence="5">2.1.1.80</ecNumber>
    </recommendedName>
</protein>